<feature type="transmembrane region" description="Helical" evidence="1">
    <location>
        <begin position="402"/>
        <end position="425"/>
    </location>
</feature>
<gene>
    <name evidence="2" type="ORF">EV356DRAFT_20588</name>
</gene>
<dbReference type="Proteomes" id="UP000800092">
    <property type="component" value="Unassembled WGS sequence"/>
</dbReference>
<name>A0A6A6GU22_VIRVR</name>
<evidence type="ECO:0000313" key="3">
    <source>
        <dbReference type="Proteomes" id="UP000800092"/>
    </source>
</evidence>
<dbReference type="PANTHER" id="PTHR35395">
    <property type="entry name" value="DUF6536 DOMAIN-CONTAINING PROTEIN"/>
    <property type="match status" value="1"/>
</dbReference>
<feature type="transmembrane region" description="Helical" evidence="1">
    <location>
        <begin position="188"/>
        <end position="207"/>
    </location>
</feature>
<dbReference type="PANTHER" id="PTHR35395:SF1">
    <property type="entry name" value="DUF6536 DOMAIN-CONTAINING PROTEIN"/>
    <property type="match status" value="1"/>
</dbReference>
<feature type="transmembrane region" description="Helical" evidence="1">
    <location>
        <begin position="445"/>
        <end position="470"/>
    </location>
</feature>
<dbReference type="AlphaFoldDB" id="A0A6A6GU22"/>
<dbReference type="OrthoDB" id="5429634at2759"/>
<keyword evidence="1" id="KW-0472">Membrane</keyword>
<dbReference type="EMBL" id="ML991872">
    <property type="protein sequence ID" value="KAF2229177.1"/>
    <property type="molecule type" value="Genomic_DNA"/>
</dbReference>
<keyword evidence="1" id="KW-1133">Transmembrane helix</keyword>
<feature type="transmembrane region" description="Helical" evidence="1">
    <location>
        <begin position="278"/>
        <end position="301"/>
    </location>
</feature>
<proteinExistence type="predicted"/>
<reference evidence="2" key="1">
    <citation type="journal article" date="2020" name="Stud. Mycol.">
        <title>101 Dothideomycetes genomes: a test case for predicting lifestyles and emergence of pathogens.</title>
        <authorList>
            <person name="Haridas S."/>
            <person name="Albert R."/>
            <person name="Binder M."/>
            <person name="Bloem J."/>
            <person name="Labutti K."/>
            <person name="Salamov A."/>
            <person name="Andreopoulos B."/>
            <person name="Baker S."/>
            <person name="Barry K."/>
            <person name="Bills G."/>
            <person name="Bluhm B."/>
            <person name="Cannon C."/>
            <person name="Castanera R."/>
            <person name="Culley D."/>
            <person name="Daum C."/>
            <person name="Ezra D."/>
            <person name="Gonzalez J."/>
            <person name="Henrissat B."/>
            <person name="Kuo A."/>
            <person name="Liang C."/>
            <person name="Lipzen A."/>
            <person name="Lutzoni F."/>
            <person name="Magnuson J."/>
            <person name="Mondo S."/>
            <person name="Nolan M."/>
            <person name="Ohm R."/>
            <person name="Pangilinan J."/>
            <person name="Park H.-J."/>
            <person name="Ramirez L."/>
            <person name="Alfaro M."/>
            <person name="Sun H."/>
            <person name="Tritt A."/>
            <person name="Yoshinaga Y."/>
            <person name="Zwiers L.-H."/>
            <person name="Turgeon B."/>
            <person name="Goodwin S."/>
            <person name="Spatafora J."/>
            <person name="Crous P."/>
            <person name="Grigoriev I."/>
        </authorList>
    </citation>
    <scope>NUCLEOTIDE SEQUENCE</scope>
    <source>
        <strain evidence="2">Tuck. ex Michener</strain>
    </source>
</reference>
<accession>A0A6A6GU22</accession>
<evidence type="ECO:0000313" key="2">
    <source>
        <dbReference type="EMBL" id="KAF2229177.1"/>
    </source>
</evidence>
<organism evidence="2 3">
    <name type="scientific">Viridothelium virens</name>
    <name type="common">Speckled blister lichen</name>
    <name type="synonym">Trypethelium virens</name>
    <dbReference type="NCBI Taxonomy" id="1048519"/>
    <lineage>
        <taxon>Eukaryota</taxon>
        <taxon>Fungi</taxon>
        <taxon>Dikarya</taxon>
        <taxon>Ascomycota</taxon>
        <taxon>Pezizomycotina</taxon>
        <taxon>Dothideomycetes</taxon>
        <taxon>Dothideomycetes incertae sedis</taxon>
        <taxon>Trypetheliales</taxon>
        <taxon>Trypetheliaceae</taxon>
        <taxon>Viridothelium</taxon>
    </lineage>
</organism>
<keyword evidence="3" id="KW-1185">Reference proteome</keyword>
<sequence>MKNLTNSEWTQLYDTQYVPNGGDLILVADYFWFDATVQQDIGAASGNWMPSPPQIGDGPISNLNVISIGQMNGTVQGVSQPIQASVEFLFNADGTFAINLTQAQYRLLADLTVRPDRNNNETAVSYNFNIPTTTHISPANASSIFNIVRFINRETSTSWWLESPAVTISYGLSQQINDGSQIQISRTFILVVIGCNIVKVVVIYLTLRLTSRTSFRPLITVGDAVASYLEHSDQRTAGACLHDKEWLSSTRSKDSLRSPRRWEPRVRLLGSAAVGNRFLVAIGIIIAVCIGLSILALAIAFPNSHSDVNAQEGLIWGSGSQRHLSFAKSSFNTAGVLFNAWLANAPQLLLSMSYMVTNSLCTSMSVALEWDRYASQRKGLRVTDPVGKQRGTYFLQLPYRRAVPLVVTSGLLHWLLSQTLFLVRLDIRDRAGNVITSESKSTCGYSLLSLVIFIAVFLSLQLVVLTFMLWRIKPRMPVAACCSLIISAACHPPDSELDPHLQPVQWGVVPAAFGTIGHCTFSSEPVMPVRSGCEYA</sequence>
<keyword evidence="1" id="KW-0812">Transmembrane</keyword>
<evidence type="ECO:0000256" key="1">
    <source>
        <dbReference type="SAM" id="Phobius"/>
    </source>
</evidence>
<protein>
    <submittedName>
        <fullName evidence="2">Uncharacterized protein</fullName>
    </submittedName>
</protein>